<protein>
    <submittedName>
        <fullName evidence="9">Putative plasma membrane g-protein coupled receptor</fullName>
    </submittedName>
</protein>
<dbReference type="GO" id="GO:0004930">
    <property type="term" value="F:G protein-coupled receptor activity"/>
    <property type="evidence" value="ECO:0007669"/>
    <property type="project" value="TreeGrafter"/>
</dbReference>
<feature type="region of interest" description="Disordered" evidence="5">
    <location>
        <begin position="237"/>
        <end position="266"/>
    </location>
</feature>
<dbReference type="Proteomes" id="UP000054516">
    <property type="component" value="Unassembled WGS sequence"/>
</dbReference>
<evidence type="ECO:0000256" key="2">
    <source>
        <dbReference type="ARBA" id="ARBA00022692"/>
    </source>
</evidence>
<evidence type="ECO:0000259" key="8">
    <source>
        <dbReference type="Pfam" id="PF11970"/>
    </source>
</evidence>
<feature type="transmembrane region" description="Helical" evidence="6">
    <location>
        <begin position="163"/>
        <end position="183"/>
    </location>
</feature>
<dbReference type="AlphaFoldDB" id="A0A1S7UIG7"/>
<keyword evidence="3 6" id="KW-1133">Transmembrane helix</keyword>
<dbReference type="InterPro" id="IPR022596">
    <property type="entry name" value="GPR1/2/3_C"/>
</dbReference>
<keyword evidence="10" id="KW-1185">Reference proteome</keyword>
<comment type="subcellular location">
    <subcellularLocation>
        <location evidence="1">Membrane</location>
        <topology evidence="1">Multi-pass membrane protein</topology>
    </subcellularLocation>
</comment>
<evidence type="ECO:0000313" key="9">
    <source>
        <dbReference type="EMBL" id="GAP82707.1"/>
    </source>
</evidence>
<feature type="transmembrane region" description="Helical" evidence="6">
    <location>
        <begin position="77"/>
        <end position="101"/>
    </location>
</feature>
<feature type="domain" description="G protein-coupled receptor GPR1/2/3 C-terminal" evidence="8">
    <location>
        <begin position="474"/>
        <end position="511"/>
    </location>
</feature>
<dbReference type="InterPro" id="IPR023041">
    <property type="entry name" value="Glucose_rcpt_Git3-like_N"/>
</dbReference>
<dbReference type="Pfam" id="PF11970">
    <property type="entry name" value="GPR_Gpa2_C"/>
    <property type="match status" value="1"/>
</dbReference>
<feature type="compositionally biased region" description="Gly residues" evidence="5">
    <location>
        <begin position="676"/>
        <end position="687"/>
    </location>
</feature>
<evidence type="ECO:0000256" key="6">
    <source>
        <dbReference type="SAM" id="Phobius"/>
    </source>
</evidence>
<dbReference type="GO" id="GO:0005886">
    <property type="term" value="C:plasma membrane"/>
    <property type="evidence" value="ECO:0007669"/>
    <property type="project" value="TreeGrafter"/>
</dbReference>
<feature type="transmembrane region" description="Helical" evidence="6">
    <location>
        <begin position="121"/>
        <end position="142"/>
    </location>
</feature>
<feature type="transmembrane region" description="Helical" evidence="6">
    <location>
        <begin position="41"/>
        <end position="65"/>
    </location>
</feature>
<dbReference type="Gene3D" id="1.20.1070.10">
    <property type="entry name" value="Rhodopsin 7-helix transmembrane proteins"/>
    <property type="match status" value="1"/>
</dbReference>
<feature type="domain" description="Glucose receptor Git3-like N-terminal" evidence="7">
    <location>
        <begin position="44"/>
        <end position="231"/>
    </location>
</feature>
<dbReference type="PANTHER" id="PTHR23112:SF37">
    <property type="entry name" value="G PROTEIN-COUPLED RECEPTOR GPR1"/>
    <property type="match status" value="1"/>
</dbReference>
<reference evidence="9" key="1">
    <citation type="submission" date="2016-03" db="EMBL/GenBank/DDBJ databases">
        <title>Draft genome sequence of Rosellinia necatrix.</title>
        <authorList>
            <person name="Kanematsu S."/>
        </authorList>
    </citation>
    <scope>NUCLEOTIDE SEQUENCE [LARGE SCALE GENOMIC DNA]</scope>
    <source>
        <strain evidence="9">W97</strain>
    </source>
</reference>
<accession>A0A1S7UIG7</accession>
<gene>
    <name evidence="9" type="ORF">SAMD00023353_0102420</name>
</gene>
<evidence type="ECO:0000313" key="10">
    <source>
        <dbReference type="Proteomes" id="UP000054516"/>
    </source>
</evidence>
<feature type="region of interest" description="Disordered" evidence="5">
    <location>
        <begin position="384"/>
        <end position="403"/>
    </location>
</feature>
<evidence type="ECO:0000256" key="3">
    <source>
        <dbReference type="ARBA" id="ARBA00022989"/>
    </source>
</evidence>
<keyword evidence="4 6" id="KW-0472">Membrane</keyword>
<feature type="transmembrane region" description="Helical" evidence="6">
    <location>
        <begin position="483"/>
        <end position="503"/>
    </location>
</feature>
<name>A0A1S7UIG7_ROSNE</name>
<evidence type="ECO:0000256" key="4">
    <source>
        <dbReference type="ARBA" id="ARBA00023136"/>
    </source>
</evidence>
<dbReference type="EMBL" id="DF977446">
    <property type="protein sequence ID" value="GAP82707.1"/>
    <property type="molecule type" value="Genomic_DNA"/>
</dbReference>
<dbReference type="PANTHER" id="PTHR23112">
    <property type="entry name" value="G PROTEIN-COUPLED RECEPTOR 157-RELATED"/>
    <property type="match status" value="1"/>
</dbReference>
<keyword evidence="9" id="KW-0675">Receptor</keyword>
<evidence type="ECO:0000259" key="7">
    <source>
        <dbReference type="Pfam" id="PF11710"/>
    </source>
</evidence>
<dbReference type="OrthoDB" id="5368598at2759"/>
<feature type="compositionally biased region" description="Polar residues" evidence="5">
    <location>
        <begin position="239"/>
        <end position="253"/>
    </location>
</feature>
<dbReference type="STRING" id="77044.A0A1S7UIG7"/>
<evidence type="ECO:0000256" key="1">
    <source>
        <dbReference type="ARBA" id="ARBA00004141"/>
    </source>
</evidence>
<evidence type="ECO:0000256" key="5">
    <source>
        <dbReference type="SAM" id="MobiDB-lite"/>
    </source>
</evidence>
<dbReference type="SUPFAM" id="SSF81321">
    <property type="entry name" value="Family A G protein-coupled receptor-like"/>
    <property type="match status" value="1"/>
</dbReference>
<dbReference type="Pfam" id="PF11710">
    <property type="entry name" value="Git3"/>
    <property type="match status" value="1"/>
</dbReference>
<feature type="region of interest" description="Disordered" evidence="5">
    <location>
        <begin position="667"/>
        <end position="690"/>
    </location>
</feature>
<dbReference type="OMA" id="FQAFNCT"/>
<dbReference type="GO" id="GO:0007189">
    <property type="term" value="P:adenylate cyclase-activating G protein-coupled receptor signaling pathway"/>
    <property type="evidence" value="ECO:0007669"/>
    <property type="project" value="TreeGrafter"/>
</dbReference>
<feature type="transmembrane region" description="Helical" evidence="6">
    <location>
        <begin position="208"/>
        <end position="227"/>
    </location>
</feature>
<sequence length="719" mass="79354">MAPLQRRMVVEATRFVSTAYRAFMTRRDNTQVIDPTDSETLVIMCVSISFAIVSVIAALFAFYWFVRMRRGFRQDMIMLLIQSDMVKSLWLILSPLFYFIVKKPFSSNRAFCQVSGFLLTAAIEASDIAVLLIAIHTALFIVKRQHPGVALGLQPYRRIAYTLWAVVPLIMAAIVPITGSSFVDNGSHCYLPIQPRWYRNALSWVPRYIIFGFIIITYTWLYVYVYLHFRRFGEDQKRAGSNTSKSTVSSTRRQIQRRLKSGSVSPTPPLITHNHFNFPHSPQDAMSKNAASKLRQYSVASTVSTLHIGEGVCLPAAPERAARKSSISWNLVDFDGTGTSASATPHVDTVPASPTIGPFTPPSNDINNAGNELAHADAITISTPGPTHPADGRDRSQHVLPDTQHNPWKRRRRILLSHYSETGSRNSLPNILATLRPGPSTTGLVNEEPVGTEYSGSMSCVRLSTEVSEEVMRRSRGRMQRQMRLLFVYPVIYMFTWIAPFVAHVYQYDAAYAASQASGNLTAAAYFDSASNNASTGHYNSAHILLSTIASASQSQIRFAPPAPAPTVVPLALRVVSTASLCIGAAVDCGFFSAWERPWRHLRGGFWENLAMRLRVDRFCGVSADERTGWPGRTRDERVADARAARKRRDKEREMVLLSKTAAAAASRSASSAGGPSSGGGGGGGSGCCDIGGESVVIEVGAPRERREWWDVWDESDSE</sequence>
<proteinExistence type="predicted"/>
<keyword evidence="2 6" id="KW-0812">Transmembrane</keyword>
<organism evidence="9">
    <name type="scientific">Rosellinia necatrix</name>
    <name type="common">White root-rot fungus</name>
    <dbReference type="NCBI Taxonomy" id="77044"/>
    <lineage>
        <taxon>Eukaryota</taxon>
        <taxon>Fungi</taxon>
        <taxon>Dikarya</taxon>
        <taxon>Ascomycota</taxon>
        <taxon>Pezizomycotina</taxon>
        <taxon>Sordariomycetes</taxon>
        <taxon>Xylariomycetidae</taxon>
        <taxon>Xylariales</taxon>
        <taxon>Xylariaceae</taxon>
        <taxon>Rosellinia</taxon>
    </lineage>
</organism>